<evidence type="ECO:0000256" key="10">
    <source>
        <dbReference type="ARBA" id="ARBA00023267"/>
    </source>
</evidence>
<evidence type="ECO:0000256" key="7">
    <source>
        <dbReference type="ARBA" id="ARBA00022741"/>
    </source>
</evidence>
<gene>
    <name evidence="16" type="primary">accC</name>
    <name evidence="16" type="ORF">E6K72_11320</name>
</gene>
<keyword evidence="13" id="KW-0443">Lipid metabolism</keyword>
<dbReference type="Proteomes" id="UP000317716">
    <property type="component" value="Unassembled WGS sequence"/>
</dbReference>
<dbReference type="FunFam" id="3.30.1490.20:FF:000018">
    <property type="entry name" value="Biotin carboxylase"/>
    <property type="match status" value="1"/>
</dbReference>
<keyword evidence="10 13" id="KW-0092">Biotin</keyword>
<evidence type="ECO:0000256" key="12">
    <source>
        <dbReference type="PROSITE-ProRule" id="PRU00409"/>
    </source>
</evidence>
<dbReference type="Pfam" id="PF00289">
    <property type="entry name" value="Biotin_carb_N"/>
    <property type="match status" value="1"/>
</dbReference>
<evidence type="ECO:0000259" key="15">
    <source>
        <dbReference type="PROSITE" id="PS50979"/>
    </source>
</evidence>
<dbReference type="AlphaFoldDB" id="A0A538SGT9"/>
<dbReference type="Pfam" id="PF02785">
    <property type="entry name" value="Biotin_carb_C"/>
    <property type="match status" value="1"/>
</dbReference>
<dbReference type="Pfam" id="PF02786">
    <property type="entry name" value="CPSase_L_D2"/>
    <property type="match status" value="1"/>
</dbReference>
<evidence type="ECO:0000259" key="14">
    <source>
        <dbReference type="PROSITE" id="PS50975"/>
    </source>
</evidence>
<evidence type="ECO:0000256" key="4">
    <source>
        <dbReference type="ARBA" id="ARBA00013263"/>
    </source>
</evidence>
<dbReference type="InterPro" id="IPR005481">
    <property type="entry name" value="BC-like_N"/>
</dbReference>
<accession>A0A538SGT9</accession>
<evidence type="ECO:0000313" key="16">
    <source>
        <dbReference type="EMBL" id="TMQ50585.1"/>
    </source>
</evidence>
<evidence type="ECO:0000256" key="6">
    <source>
        <dbReference type="ARBA" id="ARBA00022723"/>
    </source>
</evidence>
<keyword evidence="6" id="KW-0479">Metal-binding</keyword>
<evidence type="ECO:0000256" key="8">
    <source>
        <dbReference type="ARBA" id="ARBA00022840"/>
    </source>
</evidence>
<dbReference type="UniPathway" id="UPA00655">
    <property type="reaction ID" value="UER00711"/>
</dbReference>
<name>A0A538SGT9_UNCEI</name>
<dbReference type="FunFam" id="3.40.50.20:FF:000010">
    <property type="entry name" value="Propionyl-CoA carboxylase subunit alpha"/>
    <property type="match status" value="1"/>
</dbReference>
<feature type="domain" description="ATP-grasp" evidence="14">
    <location>
        <begin position="120"/>
        <end position="317"/>
    </location>
</feature>
<keyword evidence="13" id="KW-0276">Fatty acid metabolism</keyword>
<comment type="pathway">
    <text evidence="2 13">Lipid metabolism; malonyl-CoA biosynthesis; malonyl-CoA from acetyl-CoA: step 1/1.</text>
</comment>
<dbReference type="GO" id="GO:2001295">
    <property type="term" value="P:malonyl-CoA biosynthetic process"/>
    <property type="evidence" value="ECO:0007669"/>
    <property type="project" value="UniProtKB-UniPathway"/>
</dbReference>
<dbReference type="GO" id="GO:0046872">
    <property type="term" value="F:metal ion binding"/>
    <property type="evidence" value="ECO:0007669"/>
    <property type="project" value="UniProtKB-KW"/>
</dbReference>
<dbReference type="NCBIfam" id="TIGR00514">
    <property type="entry name" value="accC"/>
    <property type="match status" value="1"/>
</dbReference>
<dbReference type="PROSITE" id="PS50979">
    <property type="entry name" value="BC"/>
    <property type="match status" value="1"/>
</dbReference>
<keyword evidence="5 13" id="KW-0436">Ligase</keyword>
<sequence length="453" mass="49669">MFRKVLIANRGEIALRVIRACRELEISTVAVFSEADRDSLHVRLADESVCIGPPPPAQSYNHIARLISAAEVTGADAIHPGYGFLSENAHFAEVCASCGFTFIGPDAQMIRTMGDKAEARRTMSAAGLPVVPGSDGVLPGVDEALALAKTIGYPVIIKAVAGGGGRGMRVAWDEKQLRAGLGIAKAEAGAAFGNDGVYLEKFISKPRHIEFQLFGDAHGNLIHLGERECSVQRNHQKLIEEAPSPFLSAEKRSSIGELAARAARSMGYRNAGTMEFLFDQDGSYYFMEMNTRIQVEHPVTEEVTGLDLVKEQIRVAAGEKLSRTQEEIEWRGHAIECRINAEDHEHNFRPSPGKVTYWYKPGGPGLRVDSHVYAGYTVPRFYDSMMGKLIAYGKDRPEALRRMEIALEEMIVEGVKTTIPFHLLAVRHPRFRQGDLDTGFVAALLAPEPAAAR</sequence>
<comment type="caution">
    <text evidence="16">The sequence shown here is derived from an EMBL/GenBank/DDBJ whole genome shotgun (WGS) entry which is preliminary data.</text>
</comment>
<keyword evidence="8 12" id="KW-0067">ATP-binding</keyword>
<reference evidence="16 17" key="1">
    <citation type="journal article" date="2019" name="Nat. Microbiol.">
        <title>Mediterranean grassland soil C-N compound turnover is dependent on rainfall and depth, and is mediated by genomically divergent microorganisms.</title>
        <authorList>
            <person name="Diamond S."/>
            <person name="Andeer P.F."/>
            <person name="Li Z."/>
            <person name="Crits-Christoph A."/>
            <person name="Burstein D."/>
            <person name="Anantharaman K."/>
            <person name="Lane K.R."/>
            <person name="Thomas B.C."/>
            <person name="Pan C."/>
            <person name="Northen T.R."/>
            <person name="Banfield J.F."/>
        </authorList>
    </citation>
    <scope>NUCLEOTIDE SEQUENCE [LARGE SCALE GENOMIC DNA]</scope>
    <source>
        <strain evidence="16">WS_2</strain>
    </source>
</reference>
<dbReference type="InterPro" id="IPR005482">
    <property type="entry name" value="Biotin_COase_C"/>
</dbReference>
<dbReference type="GO" id="GO:0004075">
    <property type="term" value="F:biotin carboxylase activity"/>
    <property type="evidence" value="ECO:0007669"/>
    <property type="project" value="UniProtKB-EC"/>
</dbReference>
<proteinExistence type="predicted"/>
<dbReference type="PROSITE" id="PS00867">
    <property type="entry name" value="CPSASE_2"/>
    <property type="match status" value="1"/>
</dbReference>
<keyword evidence="7 12" id="KW-0547">Nucleotide-binding</keyword>
<dbReference type="GO" id="GO:0005524">
    <property type="term" value="F:ATP binding"/>
    <property type="evidence" value="ECO:0007669"/>
    <property type="project" value="UniProtKB-UniRule"/>
</dbReference>
<evidence type="ECO:0000256" key="1">
    <source>
        <dbReference type="ARBA" id="ARBA00003761"/>
    </source>
</evidence>
<dbReference type="SUPFAM" id="SSF52440">
    <property type="entry name" value="PreATP-grasp domain"/>
    <property type="match status" value="1"/>
</dbReference>
<comment type="subunit">
    <text evidence="3 13">Acetyl-CoA carboxylase is a heterohexamer of biotin carboxyl carrier protein, biotin carboxylase and the two subunits of carboxyl transferase in a 2:2 complex.</text>
</comment>
<evidence type="ECO:0000256" key="13">
    <source>
        <dbReference type="RuleBase" id="RU365063"/>
    </source>
</evidence>
<evidence type="ECO:0000256" key="11">
    <source>
        <dbReference type="ARBA" id="ARBA00048600"/>
    </source>
</evidence>
<dbReference type="EC" id="6.3.4.14" evidence="4 13"/>
<dbReference type="InterPro" id="IPR016185">
    <property type="entry name" value="PreATP-grasp_dom_sf"/>
</dbReference>
<evidence type="ECO:0000256" key="3">
    <source>
        <dbReference type="ARBA" id="ARBA00011750"/>
    </source>
</evidence>
<dbReference type="NCBIfam" id="NF006367">
    <property type="entry name" value="PRK08591.1"/>
    <property type="match status" value="1"/>
</dbReference>
<dbReference type="EMBL" id="VBOS01000407">
    <property type="protein sequence ID" value="TMQ50585.1"/>
    <property type="molecule type" value="Genomic_DNA"/>
</dbReference>
<dbReference type="SUPFAM" id="SSF51246">
    <property type="entry name" value="Rudiment single hybrid motif"/>
    <property type="match status" value="1"/>
</dbReference>
<dbReference type="PANTHER" id="PTHR48095:SF2">
    <property type="entry name" value="BIOTIN CARBOXYLASE, CHLOROPLASTIC"/>
    <property type="match status" value="1"/>
</dbReference>
<dbReference type="InterPro" id="IPR051602">
    <property type="entry name" value="ACC_Biotin_Carboxylase"/>
</dbReference>
<keyword evidence="9" id="KW-0460">Magnesium</keyword>
<comment type="function">
    <text evidence="1 13">This protein is a component of the acetyl coenzyme A carboxylase complex; first, biotin carboxylase catalyzes the carboxylation of the carrier protein and then the transcarboxylase transfers the carboxyl group to form malonyl-CoA.</text>
</comment>
<dbReference type="InterPro" id="IPR011054">
    <property type="entry name" value="Rudment_hybrid_motif"/>
</dbReference>
<dbReference type="PROSITE" id="PS50975">
    <property type="entry name" value="ATP_GRASP"/>
    <property type="match status" value="1"/>
</dbReference>
<evidence type="ECO:0000313" key="17">
    <source>
        <dbReference type="Proteomes" id="UP000317716"/>
    </source>
</evidence>
<dbReference type="Gene3D" id="3.30.470.20">
    <property type="entry name" value="ATP-grasp fold, B domain"/>
    <property type="match status" value="1"/>
</dbReference>
<dbReference type="SMART" id="SM00878">
    <property type="entry name" value="Biotin_carb_C"/>
    <property type="match status" value="1"/>
</dbReference>
<keyword evidence="13" id="KW-0444">Lipid biosynthesis</keyword>
<dbReference type="InterPro" id="IPR011761">
    <property type="entry name" value="ATP-grasp"/>
</dbReference>
<dbReference type="SUPFAM" id="SSF56059">
    <property type="entry name" value="Glutathione synthetase ATP-binding domain-like"/>
    <property type="match status" value="1"/>
</dbReference>
<dbReference type="InterPro" id="IPR011764">
    <property type="entry name" value="Biotin_carboxylation_dom"/>
</dbReference>
<protein>
    <recommendedName>
        <fullName evidence="4 13">Biotin carboxylase</fullName>
        <ecNumber evidence="4 13">6.3.4.14</ecNumber>
    </recommendedName>
    <alternativeName>
        <fullName evidence="13">Acetyl-coenzyme A carboxylase biotin carboxylase subunit A</fullName>
    </alternativeName>
</protein>
<evidence type="ECO:0000256" key="2">
    <source>
        <dbReference type="ARBA" id="ARBA00004956"/>
    </source>
</evidence>
<dbReference type="GO" id="GO:0006633">
    <property type="term" value="P:fatty acid biosynthetic process"/>
    <property type="evidence" value="ECO:0007669"/>
    <property type="project" value="UniProtKB-KW"/>
</dbReference>
<evidence type="ECO:0000256" key="9">
    <source>
        <dbReference type="ARBA" id="ARBA00022842"/>
    </source>
</evidence>
<keyword evidence="13" id="KW-0275">Fatty acid biosynthesis</keyword>
<dbReference type="InterPro" id="IPR005479">
    <property type="entry name" value="CPAse_ATP-bd"/>
</dbReference>
<dbReference type="PANTHER" id="PTHR48095">
    <property type="entry name" value="PYRUVATE CARBOXYLASE SUBUNIT A"/>
    <property type="match status" value="1"/>
</dbReference>
<comment type="catalytic activity">
    <reaction evidence="11 13">
        <text>N(6)-biotinyl-L-lysyl-[protein] + hydrogencarbonate + ATP = N(6)-carboxybiotinyl-L-lysyl-[protein] + ADP + phosphate + H(+)</text>
        <dbReference type="Rhea" id="RHEA:13501"/>
        <dbReference type="Rhea" id="RHEA-COMP:10505"/>
        <dbReference type="Rhea" id="RHEA-COMP:10506"/>
        <dbReference type="ChEBI" id="CHEBI:15378"/>
        <dbReference type="ChEBI" id="CHEBI:17544"/>
        <dbReference type="ChEBI" id="CHEBI:30616"/>
        <dbReference type="ChEBI" id="CHEBI:43474"/>
        <dbReference type="ChEBI" id="CHEBI:83144"/>
        <dbReference type="ChEBI" id="CHEBI:83145"/>
        <dbReference type="ChEBI" id="CHEBI:456216"/>
        <dbReference type="EC" id="6.3.4.14"/>
    </reaction>
</comment>
<organism evidence="16 17">
    <name type="scientific">Eiseniibacteriota bacterium</name>
    <dbReference type="NCBI Taxonomy" id="2212470"/>
    <lineage>
        <taxon>Bacteria</taxon>
        <taxon>Candidatus Eiseniibacteriota</taxon>
    </lineage>
</organism>
<feature type="domain" description="Biotin carboxylation" evidence="15">
    <location>
        <begin position="1"/>
        <end position="446"/>
    </location>
</feature>
<dbReference type="InterPro" id="IPR004549">
    <property type="entry name" value="Acetyl_CoA_COase_biotin_COase"/>
</dbReference>
<evidence type="ECO:0000256" key="5">
    <source>
        <dbReference type="ARBA" id="ARBA00022598"/>
    </source>
</evidence>